<dbReference type="Proteomes" id="UP001209878">
    <property type="component" value="Unassembled WGS sequence"/>
</dbReference>
<organism evidence="1 2">
    <name type="scientific">Ridgeia piscesae</name>
    <name type="common">Tubeworm</name>
    <dbReference type="NCBI Taxonomy" id="27915"/>
    <lineage>
        <taxon>Eukaryota</taxon>
        <taxon>Metazoa</taxon>
        <taxon>Spiralia</taxon>
        <taxon>Lophotrochozoa</taxon>
        <taxon>Annelida</taxon>
        <taxon>Polychaeta</taxon>
        <taxon>Sedentaria</taxon>
        <taxon>Canalipalpata</taxon>
        <taxon>Sabellida</taxon>
        <taxon>Siboglinidae</taxon>
        <taxon>Ridgeia</taxon>
    </lineage>
</organism>
<proteinExistence type="predicted"/>
<name>A0AAD9JZA4_RIDPI</name>
<gene>
    <name evidence="1" type="ORF">NP493_1548g00049</name>
</gene>
<accession>A0AAD9JZA4</accession>
<keyword evidence="2" id="KW-1185">Reference proteome</keyword>
<comment type="caution">
    <text evidence="1">The sequence shown here is derived from an EMBL/GenBank/DDBJ whole genome shotgun (WGS) entry which is preliminary data.</text>
</comment>
<evidence type="ECO:0000313" key="1">
    <source>
        <dbReference type="EMBL" id="KAK2162001.1"/>
    </source>
</evidence>
<dbReference type="AlphaFoldDB" id="A0AAD9JZA4"/>
<dbReference type="EMBL" id="JAODUO010001548">
    <property type="protein sequence ID" value="KAK2162001.1"/>
    <property type="molecule type" value="Genomic_DNA"/>
</dbReference>
<sequence>MKEFHLEETAMKCGLLSESRESNVAMFAPSVIRDHFFQHLTLQEFLAAIALVTDINRVQRLLSKTSDR</sequence>
<reference evidence="1" key="1">
    <citation type="journal article" date="2023" name="Mol. Biol. Evol.">
        <title>Third-Generation Sequencing Reveals the Adaptive Role of the Epigenome in Three Deep-Sea Polychaetes.</title>
        <authorList>
            <person name="Perez M."/>
            <person name="Aroh O."/>
            <person name="Sun Y."/>
            <person name="Lan Y."/>
            <person name="Juniper S.K."/>
            <person name="Young C.R."/>
            <person name="Angers B."/>
            <person name="Qian P.Y."/>
        </authorList>
    </citation>
    <scope>NUCLEOTIDE SEQUENCE</scope>
    <source>
        <strain evidence="1">R07B-5</strain>
    </source>
</reference>
<protein>
    <submittedName>
        <fullName evidence="1">Uncharacterized protein</fullName>
    </submittedName>
</protein>
<evidence type="ECO:0000313" key="2">
    <source>
        <dbReference type="Proteomes" id="UP001209878"/>
    </source>
</evidence>